<dbReference type="GO" id="GO:0005634">
    <property type="term" value="C:nucleus"/>
    <property type="evidence" value="ECO:0007669"/>
    <property type="project" value="InterPro"/>
</dbReference>
<accession>A0A2J6PY70</accession>
<dbReference type="PANTHER" id="PTHR12963:SF4">
    <property type="entry name" value="ACTIVATING SIGNAL COINTEGRATOR 1"/>
    <property type="match status" value="1"/>
</dbReference>
<dbReference type="GO" id="GO:0180022">
    <property type="term" value="C:RQC-trigger complex"/>
    <property type="evidence" value="ECO:0007669"/>
    <property type="project" value="InterPro"/>
</dbReference>
<gene>
    <name evidence="3" type="ORF">NA56DRAFT_647438</name>
</gene>
<dbReference type="STRING" id="1745343.A0A2J6PY70"/>
<evidence type="ECO:0000256" key="1">
    <source>
        <dbReference type="SAM" id="MobiDB-lite"/>
    </source>
</evidence>
<evidence type="ECO:0000313" key="4">
    <source>
        <dbReference type="Proteomes" id="UP000235672"/>
    </source>
</evidence>
<feature type="compositionally biased region" description="Polar residues" evidence="1">
    <location>
        <begin position="54"/>
        <end position="75"/>
    </location>
</feature>
<feature type="compositionally biased region" description="Basic and acidic residues" evidence="1">
    <location>
        <begin position="113"/>
        <end position="122"/>
    </location>
</feature>
<dbReference type="OrthoDB" id="338816at2759"/>
<reference evidence="3 4" key="1">
    <citation type="submission" date="2016-05" db="EMBL/GenBank/DDBJ databases">
        <title>A degradative enzymes factory behind the ericoid mycorrhizal symbiosis.</title>
        <authorList>
            <consortium name="DOE Joint Genome Institute"/>
            <person name="Martino E."/>
            <person name="Morin E."/>
            <person name="Grelet G."/>
            <person name="Kuo A."/>
            <person name="Kohler A."/>
            <person name="Daghino S."/>
            <person name="Barry K."/>
            <person name="Choi C."/>
            <person name="Cichocki N."/>
            <person name="Clum A."/>
            <person name="Copeland A."/>
            <person name="Hainaut M."/>
            <person name="Haridas S."/>
            <person name="Labutti K."/>
            <person name="Lindquist E."/>
            <person name="Lipzen A."/>
            <person name="Khouja H.-R."/>
            <person name="Murat C."/>
            <person name="Ohm R."/>
            <person name="Olson A."/>
            <person name="Spatafora J."/>
            <person name="Veneault-Fourrey C."/>
            <person name="Henrissat B."/>
            <person name="Grigoriev I."/>
            <person name="Martin F."/>
            <person name="Perotto S."/>
        </authorList>
    </citation>
    <scope>NUCLEOTIDE SEQUENCE [LARGE SCALE GENOMIC DNA]</scope>
    <source>
        <strain evidence="3 4">UAMH 7357</strain>
    </source>
</reference>
<feature type="region of interest" description="Disordered" evidence="1">
    <location>
        <begin position="147"/>
        <end position="206"/>
    </location>
</feature>
<proteinExistence type="predicted"/>
<evidence type="ECO:0000259" key="2">
    <source>
        <dbReference type="Pfam" id="PF06221"/>
    </source>
</evidence>
<dbReference type="Proteomes" id="UP000235672">
    <property type="component" value="Unassembled WGS sequence"/>
</dbReference>
<dbReference type="GO" id="GO:0008270">
    <property type="term" value="F:zinc ion binding"/>
    <property type="evidence" value="ECO:0007669"/>
    <property type="project" value="InterPro"/>
</dbReference>
<evidence type="ECO:0000313" key="3">
    <source>
        <dbReference type="EMBL" id="PMD18971.1"/>
    </source>
</evidence>
<feature type="compositionally biased region" description="Basic residues" evidence="1">
    <location>
        <begin position="81"/>
        <end position="91"/>
    </location>
</feature>
<dbReference type="GO" id="GO:0072344">
    <property type="term" value="P:rescue of stalled ribosome"/>
    <property type="evidence" value="ECO:0007669"/>
    <property type="project" value="InterPro"/>
</dbReference>
<dbReference type="PANTHER" id="PTHR12963">
    <property type="entry name" value="THYROID RECEPTOR INTERACTING PROTEIN RELATED"/>
    <property type="match status" value="1"/>
</dbReference>
<protein>
    <submittedName>
        <fullName evidence="3">Zf-C2HC5-domain-containing protein</fullName>
    </submittedName>
</protein>
<feature type="compositionally biased region" description="Low complexity" evidence="1">
    <location>
        <begin position="173"/>
        <end position="194"/>
    </location>
</feature>
<dbReference type="Pfam" id="PF06221">
    <property type="entry name" value="zf-C2HC5"/>
    <property type="match status" value="1"/>
</dbReference>
<feature type="region of interest" description="Disordered" evidence="1">
    <location>
        <begin position="54"/>
        <end position="135"/>
    </location>
</feature>
<dbReference type="AlphaFoldDB" id="A0A2J6PY70"/>
<name>A0A2J6PY70_9HELO</name>
<feature type="compositionally biased region" description="Polar residues" evidence="1">
    <location>
        <begin position="195"/>
        <end position="206"/>
    </location>
</feature>
<organism evidence="3 4">
    <name type="scientific">Hyaloscypha hepaticicola</name>
    <dbReference type="NCBI Taxonomy" id="2082293"/>
    <lineage>
        <taxon>Eukaryota</taxon>
        <taxon>Fungi</taxon>
        <taxon>Dikarya</taxon>
        <taxon>Ascomycota</taxon>
        <taxon>Pezizomycotina</taxon>
        <taxon>Leotiomycetes</taxon>
        <taxon>Helotiales</taxon>
        <taxon>Hyaloscyphaceae</taxon>
        <taxon>Hyaloscypha</taxon>
    </lineage>
</organism>
<dbReference type="EMBL" id="KZ613491">
    <property type="protein sequence ID" value="PMD18971.1"/>
    <property type="molecule type" value="Genomic_DNA"/>
</dbReference>
<dbReference type="InterPro" id="IPR009349">
    <property type="entry name" value="TRIP4/RQT4_C2HC5_Znf"/>
</dbReference>
<dbReference type="GO" id="GO:0045893">
    <property type="term" value="P:positive regulation of DNA-templated transcription"/>
    <property type="evidence" value="ECO:0007669"/>
    <property type="project" value="TreeGrafter"/>
</dbReference>
<feature type="domain" description="TRIP4/RQT4 C2HC5-type zinc finger" evidence="2">
    <location>
        <begin position="235"/>
        <end position="286"/>
    </location>
</feature>
<keyword evidence="4" id="KW-1185">Reference proteome</keyword>
<dbReference type="InterPro" id="IPR039128">
    <property type="entry name" value="TRIP4-like"/>
</dbReference>
<sequence length="524" mass="56669">MSLAQLSKLLPLPELDLQQVLDYAATLSKQDAADHFNNLLGESPQSIEFISSFNSRRQGPASTSKAQTTPASSEASGVPKSTRKAPKKKAPIHTPPPRQIHDTYAAQGTAYIKKNEDDDYMTKKPIPSTSKAPTQLNNAFTLQPKPEAIQAPTPKPPPSAAGPLISDFKTSKSNASSRHPSRTSSPAPSSSKTKVNITGGTSMHGQSNVLSELDAAIRSLEISTNSSLLLPAAQRACNCIGARHPLLTAAPNCLNCGKVICVKEGLGPCIFCGEPLLSAVEVQGMIRELREERGKEKMLLDNAGNRRAEVSKKPTPFTAPRNVDMSPAELKAKEHRDKLLSFQAQNAKRTTVRDEAADFETPVMAGVNMWASSAERARQLKKQQKVLAEQEWNARPEYEKRKTVLSIGFEKGKVVKRMGVAPVEREQSKALESDEEEVVELPLSDISGNKGGGTFSQNPLLGGLIKPVYNSGKGKEPDAGTVEVKRNTWRRVQDNLEDNEAVILDGGVFGGTSDRVEHEEPACG</sequence>